<sequence length="318" mass="33457">MYSLNAVVKNKAGTLSEQVIMMSDELPSKKELAKLPRFSIAVYALRCAMRVQPLLTLCMKPTTEYKKTVVKLNNIYRFLIYDANATDIGGNAVAAAALDSAAATARAANDVTGIAAANVAAIAAAATINAYNGVDAANIASGTAADAETITAAAIIAADTITAADADTITAAARADYVGLLELDTEVTDASEFGPLGVLWHGSPPDWYIEVKERYEEIIAEWELEVGQGESKEGNLSGSANIKFSTSGDLSGIEQSRYEITIQVPVGEDDETAIKNATKLVTYIDELHKAKGGSGVKIDLLEIFESSDVLVPSSPEGS</sequence>
<evidence type="ECO:0000313" key="2">
    <source>
        <dbReference type="Proteomes" id="UP000320839"/>
    </source>
</evidence>
<dbReference type="Proteomes" id="UP000320839">
    <property type="component" value="Chromosome"/>
</dbReference>
<gene>
    <name evidence="1" type="ORF">Pan153_11720</name>
</gene>
<protein>
    <submittedName>
        <fullName evidence="1">Uncharacterized protein</fullName>
    </submittedName>
</protein>
<proteinExistence type="predicted"/>
<dbReference type="AlphaFoldDB" id="A0A518FJL6"/>
<accession>A0A518FJL6</accession>
<name>A0A518FJL6_9PLAN</name>
<organism evidence="1 2">
    <name type="scientific">Gimesia panareensis</name>
    <dbReference type="NCBI Taxonomy" id="2527978"/>
    <lineage>
        <taxon>Bacteria</taxon>
        <taxon>Pseudomonadati</taxon>
        <taxon>Planctomycetota</taxon>
        <taxon>Planctomycetia</taxon>
        <taxon>Planctomycetales</taxon>
        <taxon>Planctomycetaceae</taxon>
        <taxon>Gimesia</taxon>
    </lineage>
</organism>
<evidence type="ECO:0000313" key="1">
    <source>
        <dbReference type="EMBL" id="QDV16542.1"/>
    </source>
</evidence>
<reference evidence="1 2" key="1">
    <citation type="submission" date="2019-02" db="EMBL/GenBank/DDBJ databases">
        <title>Deep-cultivation of Planctomycetes and their phenomic and genomic characterization uncovers novel biology.</title>
        <authorList>
            <person name="Wiegand S."/>
            <person name="Jogler M."/>
            <person name="Boedeker C."/>
            <person name="Pinto D."/>
            <person name="Vollmers J."/>
            <person name="Rivas-Marin E."/>
            <person name="Kohn T."/>
            <person name="Peeters S.H."/>
            <person name="Heuer A."/>
            <person name="Rast P."/>
            <person name="Oberbeckmann S."/>
            <person name="Bunk B."/>
            <person name="Jeske O."/>
            <person name="Meyerdierks A."/>
            <person name="Storesund J.E."/>
            <person name="Kallscheuer N."/>
            <person name="Luecker S."/>
            <person name="Lage O.M."/>
            <person name="Pohl T."/>
            <person name="Merkel B.J."/>
            <person name="Hornburger P."/>
            <person name="Mueller R.-W."/>
            <person name="Bruemmer F."/>
            <person name="Labrenz M."/>
            <person name="Spormann A.M."/>
            <person name="Op den Camp H."/>
            <person name="Overmann J."/>
            <person name="Amann R."/>
            <person name="Jetten M.S.M."/>
            <person name="Mascher T."/>
            <person name="Medema M.H."/>
            <person name="Devos D.P."/>
            <person name="Kaster A.-K."/>
            <person name="Ovreas L."/>
            <person name="Rohde M."/>
            <person name="Galperin M.Y."/>
            <person name="Jogler C."/>
        </authorList>
    </citation>
    <scope>NUCLEOTIDE SEQUENCE [LARGE SCALE GENOMIC DNA]</scope>
    <source>
        <strain evidence="1 2">Pan153</strain>
    </source>
</reference>
<dbReference type="EMBL" id="CP036317">
    <property type="protein sequence ID" value="QDV16542.1"/>
    <property type="molecule type" value="Genomic_DNA"/>
</dbReference>